<evidence type="ECO:0000313" key="8">
    <source>
        <dbReference type="EMBL" id="EAZ79200.1"/>
    </source>
</evidence>
<evidence type="ECO:0000256" key="5">
    <source>
        <dbReference type="ARBA" id="ARBA00022842"/>
    </source>
</evidence>
<dbReference type="AlphaFoldDB" id="A3I301"/>
<organism evidence="8 9">
    <name type="scientific">Algoriphagus machipongonensis</name>
    <dbReference type="NCBI Taxonomy" id="388413"/>
    <lineage>
        <taxon>Bacteria</taxon>
        <taxon>Pseudomonadati</taxon>
        <taxon>Bacteroidota</taxon>
        <taxon>Cytophagia</taxon>
        <taxon>Cytophagales</taxon>
        <taxon>Cyclobacteriaceae</taxon>
        <taxon>Algoriphagus</taxon>
    </lineage>
</organism>
<evidence type="ECO:0000256" key="4">
    <source>
        <dbReference type="ARBA" id="ARBA00022801"/>
    </source>
</evidence>
<evidence type="ECO:0000256" key="2">
    <source>
        <dbReference type="ARBA" id="ARBA00001946"/>
    </source>
</evidence>
<comment type="cofactor">
    <cofactor evidence="2">
        <name>Mg(2+)</name>
        <dbReference type="ChEBI" id="CHEBI:18420"/>
    </cofactor>
</comment>
<evidence type="ECO:0000259" key="7">
    <source>
        <dbReference type="PROSITE" id="PS51462"/>
    </source>
</evidence>
<reference evidence="8 9" key="1">
    <citation type="journal article" date="2011" name="J. Bacteriol.">
        <title>Complete genome sequence of Algoriphagus sp. PR1, bacterial prey of a colony-forming choanoflagellate.</title>
        <authorList>
            <person name="Alegado R.A."/>
            <person name="Ferriera S."/>
            <person name="Nusbaum C."/>
            <person name="Young S.K."/>
            <person name="Zeng Q."/>
            <person name="Imamovic A."/>
            <person name="Fairclough S.R."/>
            <person name="King N."/>
        </authorList>
    </citation>
    <scope>NUCLEOTIDE SEQUENCE [LARGE SCALE GENOMIC DNA]</scope>
    <source>
        <strain evidence="8 9">PR1</strain>
    </source>
</reference>
<dbReference type="InterPro" id="IPR045121">
    <property type="entry name" value="CoAse"/>
</dbReference>
<keyword evidence="5" id="KW-0460">Magnesium</keyword>
<evidence type="ECO:0000313" key="9">
    <source>
        <dbReference type="Proteomes" id="UP000003919"/>
    </source>
</evidence>
<dbReference type="PANTHER" id="PTHR12992:SF11">
    <property type="entry name" value="MITOCHONDRIAL COENZYME A DIPHOSPHATASE NUDT8"/>
    <property type="match status" value="1"/>
</dbReference>
<dbReference type="EMBL" id="CM001023">
    <property type="protein sequence ID" value="EAZ79200.1"/>
    <property type="molecule type" value="Genomic_DNA"/>
</dbReference>
<evidence type="ECO:0000256" key="3">
    <source>
        <dbReference type="ARBA" id="ARBA00022723"/>
    </source>
</evidence>
<comment type="cofactor">
    <cofactor evidence="1">
        <name>Mn(2+)</name>
        <dbReference type="ChEBI" id="CHEBI:29035"/>
    </cofactor>
</comment>
<dbReference type="STRING" id="388413.ALPR1_14054"/>
<accession>A3I301</accession>
<dbReference type="GO" id="GO:0046872">
    <property type="term" value="F:metal ion binding"/>
    <property type="evidence" value="ECO:0007669"/>
    <property type="project" value="UniProtKB-KW"/>
</dbReference>
<comment type="caution">
    <text evidence="8">The sequence shown here is derived from an EMBL/GenBank/DDBJ whole genome shotgun (WGS) entry which is preliminary data.</text>
</comment>
<dbReference type="Proteomes" id="UP000003919">
    <property type="component" value="Chromosome"/>
</dbReference>
<dbReference type="Gene3D" id="3.90.79.10">
    <property type="entry name" value="Nucleoside Triphosphate Pyrophosphohydrolase"/>
    <property type="match status" value="1"/>
</dbReference>
<dbReference type="SUPFAM" id="SSF55811">
    <property type="entry name" value="Nudix"/>
    <property type="match status" value="1"/>
</dbReference>
<proteinExistence type="predicted"/>
<dbReference type="InterPro" id="IPR000086">
    <property type="entry name" value="NUDIX_hydrolase_dom"/>
</dbReference>
<keyword evidence="6" id="KW-0464">Manganese</keyword>
<keyword evidence="3" id="KW-0479">Metal-binding</keyword>
<dbReference type="HOGENOM" id="CLU_040940_5_3_10"/>
<name>A3I301_9BACT</name>
<dbReference type="InterPro" id="IPR015797">
    <property type="entry name" value="NUDIX_hydrolase-like_dom_sf"/>
</dbReference>
<dbReference type="eggNOG" id="COG0494">
    <property type="taxonomic scope" value="Bacteria"/>
</dbReference>
<feature type="domain" description="Nudix hydrolase" evidence="7">
    <location>
        <begin position="45"/>
        <end position="179"/>
    </location>
</feature>
<dbReference type="CDD" id="cd03426">
    <property type="entry name" value="NUDIX_CoAse_Nudt7"/>
    <property type="match status" value="1"/>
</dbReference>
<keyword evidence="4 8" id="KW-0378">Hydrolase</keyword>
<protein>
    <submittedName>
        <fullName evidence="8">NUDIX family hydrolase</fullName>
    </submittedName>
</protein>
<dbReference type="RefSeq" id="WP_008201431.1">
    <property type="nucleotide sequence ID" value="NZ_CM001023.1"/>
</dbReference>
<evidence type="ECO:0000256" key="1">
    <source>
        <dbReference type="ARBA" id="ARBA00001936"/>
    </source>
</evidence>
<dbReference type="PROSITE" id="PS51462">
    <property type="entry name" value="NUDIX"/>
    <property type="match status" value="1"/>
</dbReference>
<dbReference type="GO" id="GO:0010945">
    <property type="term" value="F:coenzyme A diphosphatase activity"/>
    <property type="evidence" value="ECO:0007669"/>
    <property type="project" value="InterPro"/>
</dbReference>
<evidence type="ECO:0000256" key="6">
    <source>
        <dbReference type="ARBA" id="ARBA00023211"/>
    </source>
</evidence>
<dbReference type="Pfam" id="PF00293">
    <property type="entry name" value="NUDIX"/>
    <property type="match status" value="1"/>
</dbReference>
<gene>
    <name evidence="8" type="ORF">ALPR1_14054</name>
</gene>
<sequence length="213" mass="23833">MEFDKLIKILKSGLEHPLPGKDAQLIMSPQPVDPKRFLTRESGSHRQGAVLIMLYPDQGQAFFPLIKRPVYEGAHSGQIALPGGKKEKEDPNLIHTALREASEEVGIVPETVEVLGTLTDLYISASNFLVTPVIGISHIKPDFVPEEKEVDRIIQTTIGQLTDPTFRKRKNLELSKNFSLDTPYFEVEKEMVWGATAMILGEFLQILENGKQI</sequence>
<keyword evidence="9" id="KW-1185">Reference proteome</keyword>
<dbReference type="OrthoDB" id="9802805at2"/>
<dbReference type="EMBL" id="AAXU02000001">
    <property type="protein sequence ID" value="EAZ79200.1"/>
    <property type="molecule type" value="Genomic_DNA"/>
</dbReference>
<dbReference type="PANTHER" id="PTHR12992">
    <property type="entry name" value="NUDIX HYDROLASE"/>
    <property type="match status" value="1"/>
</dbReference>